<reference evidence="1" key="1">
    <citation type="journal article" date="2012" name="Nature">
        <title>The tomato genome sequence provides insights into fleshy fruit evolution.</title>
        <authorList>
            <consortium name="Tomato Genome Consortium"/>
        </authorList>
    </citation>
    <scope>NUCLEOTIDE SEQUENCE [LARGE SCALE GENOMIC DNA]</scope>
    <source>
        <strain evidence="1">cv. Heinz 1706</strain>
    </source>
</reference>
<accession>A0A3Q7EQH6</accession>
<proteinExistence type="predicted"/>
<keyword evidence="2" id="KW-1185">Reference proteome</keyword>
<name>A0A3Q7EQH6_SOLLC</name>
<dbReference type="EnsemblPlants" id="Solyc01g104620.3.1">
    <property type="protein sequence ID" value="Solyc01g104620.3.1.1"/>
    <property type="gene ID" value="Solyc01g104620.3"/>
</dbReference>
<dbReference type="Proteomes" id="UP000004994">
    <property type="component" value="Chromosome 1"/>
</dbReference>
<dbReference type="Gramene" id="Solyc01g104620.3.1">
    <property type="protein sequence ID" value="Solyc01g104620.3.1.1"/>
    <property type="gene ID" value="Solyc01g104620.3"/>
</dbReference>
<sequence>MFILKDQRFCNLIKCSDGSELPFLRRRSFVENLFHIHGC</sequence>
<protein>
    <submittedName>
        <fullName evidence="1">Uncharacterized protein</fullName>
    </submittedName>
</protein>
<dbReference type="AlphaFoldDB" id="A0A3Q7EQH6"/>
<organism evidence="1">
    <name type="scientific">Solanum lycopersicum</name>
    <name type="common">Tomato</name>
    <name type="synonym">Lycopersicon esculentum</name>
    <dbReference type="NCBI Taxonomy" id="4081"/>
    <lineage>
        <taxon>Eukaryota</taxon>
        <taxon>Viridiplantae</taxon>
        <taxon>Streptophyta</taxon>
        <taxon>Embryophyta</taxon>
        <taxon>Tracheophyta</taxon>
        <taxon>Spermatophyta</taxon>
        <taxon>Magnoliopsida</taxon>
        <taxon>eudicotyledons</taxon>
        <taxon>Gunneridae</taxon>
        <taxon>Pentapetalae</taxon>
        <taxon>asterids</taxon>
        <taxon>lamiids</taxon>
        <taxon>Solanales</taxon>
        <taxon>Solanaceae</taxon>
        <taxon>Solanoideae</taxon>
        <taxon>Solaneae</taxon>
        <taxon>Solanum</taxon>
        <taxon>Solanum subgen. Lycopersicon</taxon>
    </lineage>
</organism>
<dbReference type="InParanoid" id="A0A3Q7EQH6"/>
<evidence type="ECO:0000313" key="1">
    <source>
        <dbReference type="EnsemblPlants" id="Solyc01g104620.3.1.1"/>
    </source>
</evidence>
<reference evidence="1" key="2">
    <citation type="submission" date="2019-01" db="UniProtKB">
        <authorList>
            <consortium name="EnsemblPlants"/>
        </authorList>
    </citation>
    <scope>IDENTIFICATION</scope>
    <source>
        <strain evidence="1">cv. Heinz 1706</strain>
    </source>
</reference>
<evidence type="ECO:0000313" key="2">
    <source>
        <dbReference type="Proteomes" id="UP000004994"/>
    </source>
</evidence>